<evidence type="ECO:0000313" key="1">
    <source>
        <dbReference type="EMBL" id="KAF8867721.1"/>
    </source>
</evidence>
<dbReference type="Proteomes" id="UP000724874">
    <property type="component" value="Unassembled WGS sequence"/>
</dbReference>
<gene>
    <name evidence="1" type="ORF">CPB84DRAFT_1663021</name>
</gene>
<name>A0A9P5N7E4_GYMJU</name>
<organism evidence="1 2">
    <name type="scientific">Gymnopilus junonius</name>
    <name type="common">Spectacular rustgill mushroom</name>
    <name type="synonym">Gymnopilus spectabilis subsp. junonius</name>
    <dbReference type="NCBI Taxonomy" id="109634"/>
    <lineage>
        <taxon>Eukaryota</taxon>
        <taxon>Fungi</taxon>
        <taxon>Dikarya</taxon>
        <taxon>Basidiomycota</taxon>
        <taxon>Agaricomycotina</taxon>
        <taxon>Agaricomycetes</taxon>
        <taxon>Agaricomycetidae</taxon>
        <taxon>Agaricales</taxon>
        <taxon>Agaricineae</taxon>
        <taxon>Hymenogastraceae</taxon>
        <taxon>Gymnopilus</taxon>
    </lineage>
</organism>
<feature type="non-terminal residue" evidence="1">
    <location>
        <position position="1"/>
    </location>
</feature>
<evidence type="ECO:0000313" key="2">
    <source>
        <dbReference type="Proteomes" id="UP000724874"/>
    </source>
</evidence>
<accession>A0A9P5N7E4</accession>
<comment type="caution">
    <text evidence="1">The sequence shown here is derived from an EMBL/GenBank/DDBJ whole genome shotgun (WGS) entry which is preliminary data.</text>
</comment>
<protein>
    <submittedName>
        <fullName evidence="1">Uncharacterized protein</fullName>
    </submittedName>
</protein>
<sequence length="194" mass="21354">LEPFVVSSVNGGSNMTICAWLQDTELNLLEGWTRSSAVSFSLVITTTVPFSSPQHRKLLGTLRRQLPKASVAGLSIHVLHVEDVKLPNLYLNLARLLAVGDWTMLMPGGLGDFNLNEKNPSINFGAKTGAYLLSSAAHTYPFPDLSPLLIRKDSNFWCTERLFSGGSRSQDWNECVWQLYLEMTGKIAVVAMPG</sequence>
<keyword evidence="2" id="KW-1185">Reference proteome</keyword>
<reference evidence="1" key="1">
    <citation type="submission" date="2020-11" db="EMBL/GenBank/DDBJ databases">
        <authorList>
            <consortium name="DOE Joint Genome Institute"/>
            <person name="Ahrendt S."/>
            <person name="Riley R."/>
            <person name="Andreopoulos W."/>
            <person name="LaButti K."/>
            <person name="Pangilinan J."/>
            <person name="Ruiz-duenas F.J."/>
            <person name="Barrasa J.M."/>
            <person name="Sanchez-Garcia M."/>
            <person name="Camarero S."/>
            <person name="Miyauchi S."/>
            <person name="Serrano A."/>
            <person name="Linde D."/>
            <person name="Babiker R."/>
            <person name="Drula E."/>
            <person name="Ayuso-Fernandez I."/>
            <person name="Pacheco R."/>
            <person name="Padilla G."/>
            <person name="Ferreira P."/>
            <person name="Barriuso J."/>
            <person name="Kellner H."/>
            <person name="Castanera R."/>
            <person name="Alfaro M."/>
            <person name="Ramirez L."/>
            <person name="Pisabarro A.G."/>
            <person name="Kuo A."/>
            <person name="Tritt A."/>
            <person name="Lipzen A."/>
            <person name="He G."/>
            <person name="Yan M."/>
            <person name="Ng V."/>
            <person name="Cullen D."/>
            <person name="Martin F."/>
            <person name="Rosso M.-N."/>
            <person name="Henrissat B."/>
            <person name="Hibbett D."/>
            <person name="Martinez A.T."/>
            <person name="Grigoriev I.V."/>
        </authorList>
    </citation>
    <scope>NUCLEOTIDE SEQUENCE</scope>
    <source>
        <strain evidence="1">AH 44721</strain>
    </source>
</reference>
<feature type="non-terminal residue" evidence="1">
    <location>
        <position position="194"/>
    </location>
</feature>
<proteinExistence type="predicted"/>
<dbReference type="OrthoDB" id="3056235at2759"/>
<dbReference type="EMBL" id="JADNYJ010000973">
    <property type="protein sequence ID" value="KAF8867721.1"/>
    <property type="molecule type" value="Genomic_DNA"/>
</dbReference>
<dbReference type="AlphaFoldDB" id="A0A9P5N7E4"/>